<dbReference type="Gene3D" id="3.40.50.1000">
    <property type="entry name" value="HAD superfamily/HAD-like"/>
    <property type="match status" value="1"/>
</dbReference>
<organism evidence="3 4">
    <name type="scientific">Amycolatopsis ultiminotia</name>
    <dbReference type="NCBI Taxonomy" id="543629"/>
    <lineage>
        <taxon>Bacteria</taxon>
        <taxon>Bacillati</taxon>
        <taxon>Actinomycetota</taxon>
        <taxon>Actinomycetes</taxon>
        <taxon>Pseudonocardiales</taxon>
        <taxon>Pseudonocardiaceae</taxon>
        <taxon>Amycolatopsis</taxon>
    </lineage>
</organism>
<dbReference type="EMBL" id="BAAAZN010000009">
    <property type="protein sequence ID" value="GAA3556244.1"/>
    <property type="molecule type" value="Genomic_DNA"/>
</dbReference>
<dbReference type="SUPFAM" id="SSF56784">
    <property type="entry name" value="HAD-like"/>
    <property type="match status" value="1"/>
</dbReference>
<protein>
    <submittedName>
        <fullName evidence="3">Trehalose-phosphatase</fullName>
    </submittedName>
</protein>
<dbReference type="PANTHER" id="PTHR31616">
    <property type="entry name" value="TREHALASE"/>
    <property type="match status" value="1"/>
</dbReference>
<dbReference type="Pfam" id="PF00723">
    <property type="entry name" value="Glyco_hydro_15"/>
    <property type="match status" value="1"/>
</dbReference>
<dbReference type="Proteomes" id="UP001500689">
    <property type="component" value="Unassembled WGS sequence"/>
</dbReference>
<proteinExistence type="predicted"/>
<dbReference type="InterPro" id="IPR012341">
    <property type="entry name" value="6hp_glycosidase-like_sf"/>
</dbReference>
<dbReference type="Gene3D" id="3.30.70.1020">
    <property type="entry name" value="Trehalose-6-phosphate phosphatase related protein, domain 2"/>
    <property type="match status" value="1"/>
</dbReference>
<dbReference type="InterPro" id="IPR008928">
    <property type="entry name" value="6-hairpin_glycosidase_sf"/>
</dbReference>
<evidence type="ECO:0000313" key="3">
    <source>
        <dbReference type="EMBL" id="GAA3556244.1"/>
    </source>
</evidence>
<feature type="domain" description="Trehalase-like N-terminal" evidence="2">
    <location>
        <begin position="251"/>
        <end position="462"/>
    </location>
</feature>
<name>A0ABP6WUL0_9PSEU</name>
<sequence length="844" mass="92156">MTAEALPAELRRAIVQIARTPRLLVACDYDGTLAPITANPDEARPLPESVGALRSLAGLHETTTAVISGRALRDLATLSRLPAEVNLVGSHGSEFDIGFIHALDEHARALHRRLESELEQLVLEVPGVSLEVKPASIAVHVRRAEHEAGRRVLAAVHEGPSTWPGVSTTDGKEVVELAVVQTDKGRALDTLRHQVGATAAVFLGDDVTDEKAFARLSGPDLGIKVGEGESLADYRVPDTVDVALVLAFILEERRNWLYGESASPIERLSMLANERSVALVTPDARLSWLCHPGPDAPAVFADLLGGPGAGHFSIKPHRNGLPLGQRYLPNTMTVETRWSRLLVTDYLEPESPAHRTDIVRVISGEAAAQVVFAPRPEFGGVPVRLVAEQDGLRVLGTSEPFVLRAEGVAWTITSDGLHDTASALVQPAKDEPVVLELRCGTTDLSPHELSEIDRRDRSGRYWSDWAAKLKLPAVQPELVRRSALTLRGLVNSDTGGVLAAATSSLPEEIGGVRNWDYRYCWVRDAAMTVRELVNLGSHDEAEGYLRWLHGVLSTLAGPERLHPLYTLAGSVIGAEAVIESLPGYAGSRPVRVGNLANHQVQLDVFGPVVELVGTLAAVRDELRDEDWQLVRAMAEAVTRRWNEPDHGIWEERHVPRHRVYSRVMCWVTIDRAVKLGHEYGRDVPGAWPQLRDRIKTDVLEHGWNEEVQAFTTAYDGTDLDAASLFVGLTGLIDPADDRFQQTVTAIEAELRSGSTVYRYRRDDGLPGGEGGFHICAAWLIEAYLLTGRRDEAEELFTQIVDAAGPTGLLSEQYDPIAERSLGNHPQAYSHLGLIRCANLLAAKS</sequence>
<dbReference type="InterPro" id="IPR023214">
    <property type="entry name" value="HAD_sf"/>
</dbReference>
<comment type="caution">
    <text evidence="3">The sequence shown here is derived from an EMBL/GenBank/DDBJ whole genome shotgun (WGS) entry which is preliminary data.</text>
</comment>
<accession>A0ABP6WUL0</accession>
<keyword evidence="4" id="KW-1185">Reference proteome</keyword>
<dbReference type="Gene3D" id="1.50.10.10">
    <property type="match status" value="1"/>
</dbReference>
<dbReference type="InterPro" id="IPR011613">
    <property type="entry name" value="GH15-like"/>
</dbReference>
<dbReference type="RefSeq" id="WP_344862829.1">
    <property type="nucleotide sequence ID" value="NZ_BAAAZN010000009.1"/>
</dbReference>
<dbReference type="Pfam" id="PF19291">
    <property type="entry name" value="TREH_N"/>
    <property type="match status" value="1"/>
</dbReference>
<dbReference type="Pfam" id="PF02358">
    <property type="entry name" value="Trehalose_PPase"/>
    <property type="match status" value="1"/>
</dbReference>
<dbReference type="SUPFAM" id="SSF48208">
    <property type="entry name" value="Six-hairpin glycosidases"/>
    <property type="match status" value="1"/>
</dbReference>
<evidence type="ECO:0000259" key="1">
    <source>
        <dbReference type="Pfam" id="PF00723"/>
    </source>
</evidence>
<dbReference type="CDD" id="cd01627">
    <property type="entry name" value="HAD_TPP"/>
    <property type="match status" value="1"/>
</dbReference>
<dbReference type="InterPro" id="IPR045582">
    <property type="entry name" value="Trehalase-like_N"/>
</dbReference>
<evidence type="ECO:0000313" key="4">
    <source>
        <dbReference type="Proteomes" id="UP001500689"/>
    </source>
</evidence>
<evidence type="ECO:0000259" key="2">
    <source>
        <dbReference type="Pfam" id="PF19291"/>
    </source>
</evidence>
<reference evidence="4" key="1">
    <citation type="journal article" date="2019" name="Int. J. Syst. Evol. Microbiol.">
        <title>The Global Catalogue of Microorganisms (GCM) 10K type strain sequencing project: providing services to taxonomists for standard genome sequencing and annotation.</title>
        <authorList>
            <consortium name="The Broad Institute Genomics Platform"/>
            <consortium name="The Broad Institute Genome Sequencing Center for Infectious Disease"/>
            <person name="Wu L."/>
            <person name="Ma J."/>
        </authorList>
    </citation>
    <scope>NUCLEOTIDE SEQUENCE [LARGE SCALE GENOMIC DNA]</scope>
    <source>
        <strain evidence="4">JCM 16898</strain>
    </source>
</reference>
<gene>
    <name evidence="3" type="primary">otsB</name>
    <name evidence="3" type="ORF">GCM10022222_44810</name>
</gene>
<dbReference type="PANTHER" id="PTHR31616:SF0">
    <property type="entry name" value="GLUCAN 1,4-ALPHA-GLUCOSIDASE"/>
    <property type="match status" value="1"/>
</dbReference>
<dbReference type="NCBIfam" id="TIGR00685">
    <property type="entry name" value="T6PP"/>
    <property type="match status" value="1"/>
</dbReference>
<dbReference type="InterPro" id="IPR003337">
    <property type="entry name" value="Trehalose_PPase"/>
</dbReference>
<dbReference type="InterPro" id="IPR036412">
    <property type="entry name" value="HAD-like_sf"/>
</dbReference>
<feature type="domain" description="GH15-like" evidence="1">
    <location>
        <begin position="476"/>
        <end position="837"/>
    </location>
</feature>